<dbReference type="RefSeq" id="WP_138926337.1">
    <property type="nucleotide sequence ID" value="NZ_CP034412.1"/>
</dbReference>
<accession>A0A5B7WVW3</accession>
<proteinExistence type="predicted"/>
<dbReference type="AlphaFoldDB" id="A0A5B7WVW3"/>
<dbReference type="GO" id="GO:0046872">
    <property type="term" value="F:metal ion binding"/>
    <property type="evidence" value="ECO:0007669"/>
    <property type="project" value="UniProtKB-KW"/>
</dbReference>
<dbReference type="Proteomes" id="UP000307000">
    <property type="component" value="Chromosome"/>
</dbReference>
<dbReference type="SUPFAM" id="SSF53800">
    <property type="entry name" value="Chelatase"/>
    <property type="match status" value="1"/>
</dbReference>
<dbReference type="Pfam" id="PF01903">
    <property type="entry name" value="CbiX"/>
    <property type="match status" value="2"/>
</dbReference>
<keyword evidence="4" id="KW-1185">Reference proteome</keyword>
<sequence>MTGPQPGSDQPVRPVHVLAASHGTDNPHGQEQINRLRQQLAEQAAGHRALRDQGVELIWHEAYVDVQHPQLPEVLKSLPEGEAALVLPLLVADGVHTTEDIAGAVAGRANTVAAAPLGALPALAAVLANRAEPHLHGATTVVLAAAGTRLPAGQQQIRDLAGQLSQRLGRDVQVGYCAGAEPRVPALVQGQAGQRTLVLSALLAEGFFQDKLRSTGAWQVTTPLLPDVMIAQCFLERLFQALEEAAWVTKKVEVEGR</sequence>
<dbReference type="KEGG" id="gcr:GcLGCM259_1621"/>
<keyword evidence="2" id="KW-0456">Lyase</keyword>
<dbReference type="InterPro" id="IPR002762">
    <property type="entry name" value="CbiX-like"/>
</dbReference>
<evidence type="ECO:0000313" key="4">
    <source>
        <dbReference type="Proteomes" id="UP000307000"/>
    </source>
</evidence>
<keyword evidence="1" id="KW-0479">Metal-binding</keyword>
<gene>
    <name evidence="3" type="ORF">GcLGCM259_1621</name>
</gene>
<evidence type="ECO:0000256" key="1">
    <source>
        <dbReference type="ARBA" id="ARBA00022723"/>
    </source>
</evidence>
<protein>
    <recommendedName>
        <fullName evidence="5">Sirohydrochlorin cobaltochelatase</fullName>
    </recommendedName>
</protein>
<name>A0A5B7WVW3_9MICC</name>
<dbReference type="PANTHER" id="PTHR33542:SF3">
    <property type="entry name" value="SIROHYDROCHLORIN FERROCHELATASE, CHLOROPLASTIC"/>
    <property type="match status" value="1"/>
</dbReference>
<evidence type="ECO:0008006" key="5">
    <source>
        <dbReference type="Google" id="ProtNLM"/>
    </source>
</evidence>
<evidence type="ECO:0000313" key="3">
    <source>
        <dbReference type="EMBL" id="QCY47350.1"/>
    </source>
</evidence>
<organism evidence="3 4">
    <name type="scientific">Glutamicibacter creatinolyticus</name>
    <dbReference type="NCBI Taxonomy" id="162496"/>
    <lineage>
        <taxon>Bacteria</taxon>
        <taxon>Bacillati</taxon>
        <taxon>Actinomycetota</taxon>
        <taxon>Actinomycetes</taxon>
        <taxon>Micrococcales</taxon>
        <taxon>Micrococcaceae</taxon>
        <taxon>Glutamicibacter</taxon>
    </lineage>
</organism>
<evidence type="ECO:0000256" key="2">
    <source>
        <dbReference type="ARBA" id="ARBA00023239"/>
    </source>
</evidence>
<dbReference type="EMBL" id="CP034412">
    <property type="protein sequence ID" value="QCY47350.1"/>
    <property type="molecule type" value="Genomic_DNA"/>
</dbReference>
<dbReference type="InterPro" id="IPR050963">
    <property type="entry name" value="Sirohydro_Cobaltochel/CbiX"/>
</dbReference>
<dbReference type="GO" id="GO:0016829">
    <property type="term" value="F:lyase activity"/>
    <property type="evidence" value="ECO:0007669"/>
    <property type="project" value="UniProtKB-KW"/>
</dbReference>
<dbReference type="PANTHER" id="PTHR33542">
    <property type="entry name" value="SIROHYDROCHLORIN FERROCHELATASE, CHLOROPLASTIC"/>
    <property type="match status" value="1"/>
</dbReference>
<dbReference type="Gene3D" id="3.40.50.1400">
    <property type="match status" value="2"/>
</dbReference>
<reference evidence="3 4" key="1">
    <citation type="submission" date="2018-12" db="EMBL/GenBank/DDBJ databases">
        <title>Complete Genome Sequence of Glutamicibacter creatinolyticus strain LGCM259,isolated from an abscess of a 12-year-old mare in Italy.</title>
        <authorList>
            <person name="Santos R.G."/>
            <person name="Silva A.L."/>
            <person name="Seyffert N."/>
            <person name="Castro T.L.P."/>
            <person name="Attili A.R."/>
            <person name="Rifici C."/>
            <person name="Mazzullo G."/>
            <person name="Brenig B."/>
            <person name="Venanzi F."/>
            <person name="Azevedo V."/>
        </authorList>
    </citation>
    <scope>NUCLEOTIDE SEQUENCE [LARGE SCALE GENOMIC DNA]</scope>
    <source>
        <strain evidence="3 4">LGCM 259</strain>
    </source>
</reference>